<evidence type="ECO:0000313" key="1">
    <source>
        <dbReference type="EMBL" id="DBA03916.1"/>
    </source>
</evidence>
<dbReference type="AlphaFoldDB" id="A0AAV2ZC71"/>
<comment type="caution">
    <text evidence="1">The sequence shown here is derived from an EMBL/GenBank/DDBJ whole genome shotgun (WGS) entry which is preliminary data.</text>
</comment>
<reference evidence="1" key="2">
    <citation type="journal article" date="2023" name="Microbiol Resour">
        <title>Decontamination and Annotation of the Draft Genome Sequence of the Oomycete Lagenidium giganteum ARSEF 373.</title>
        <authorList>
            <person name="Morgan W.R."/>
            <person name="Tartar A."/>
        </authorList>
    </citation>
    <scope>NUCLEOTIDE SEQUENCE</scope>
    <source>
        <strain evidence="1">ARSEF 373</strain>
    </source>
</reference>
<name>A0AAV2ZC71_9STRA</name>
<proteinExistence type="predicted"/>
<organism evidence="1 2">
    <name type="scientific">Lagenidium giganteum</name>
    <dbReference type="NCBI Taxonomy" id="4803"/>
    <lineage>
        <taxon>Eukaryota</taxon>
        <taxon>Sar</taxon>
        <taxon>Stramenopiles</taxon>
        <taxon>Oomycota</taxon>
        <taxon>Peronosporomycetes</taxon>
        <taxon>Pythiales</taxon>
        <taxon>Pythiaceae</taxon>
    </lineage>
</organism>
<sequence length="131" mass="14059">MESNSKRSTSFNATTKVAGPGRRCLLGKKVRQKSSGVLSIRSPLQDACPASWWSSQISRMPASSQPSTCSKGFGSCCCMTIPESTSVSRGRHCVHAIASSTRRNRFSAPSSESDARCFQGYDVQERSCVGG</sequence>
<keyword evidence="2" id="KW-1185">Reference proteome</keyword>
<dbReference type="Proteomes" id="UP001146120">
    <property type="component" value="Unassembled WGS sequence"/>
</dbReference>
<accession>A0AAV2ZC71</accession>
<protein>
    <submittedName>
        <fullName evidence="1">Uncharacterized protein</fullName>
    </submittedName>
</protein>
<reference evidence="1" key="1">
    <citation type="submission" date="2022-11" db="EMBL/GenBank/DDBJ databases">
        <authorList>
            <person name="Morgan W.R."/>
            <person name="Tartar A."/>
        </authorList>
    </citation>
    <scope>NUCLEOTIDE SEQUENCE</scope>
    <source>
        <strain evidence="1">ARSEF 373</strain>
    </source>
</reference>
<dbReference type="EMBL" id="DAKRPA010000013">
    <property type="protein sequence ID" value="DBA03916.1"/>
    <property type="molecule type" value="Genomic_DNA"/>
</dbReference>
<evidence type="ECO:0000313" key="2">
    <source>
        <dbReference type="Proteomes" id="UP001146120"/>
    </source>
</evidence>
<gene>
    <name evidence="1" type="ORF">N0F65_010569</name>
</gene>